<proteinExistence type="predicted"/>
<organism evidence="3 4">
    <name type="scientific">Leptobacterium flavescens</name>
    <dbReference type="NCBI Taxonomy" id="472055"/>
    <lineage>
        <taxon>Bacteria</taxon>
        <taxon>Pseudomonadati</taxon>
        <taxon>Bacteroidota</taxon>
        <taxon>Flavobacteriia</taxon>
        <taxon>Flavobacteriales</taxon>
        <taxon>Flavobacteriaceae</taxon>
        <taxon>Leptobacterium</taxon>
    </lineage>
</organism>
<dbReference type="Pfam" id="PF13568">
    <property type="entry name" value="OMP_b-brl_2"/>
    <property type="match status" value="1"/>
</dbReference>
<feature type="domain" description="Outer membrane protein beta-barrel" evidence="2">
    <location>
        <begin position="18"/>
        <end position="204"/>
    </location>
</feature>
<sequence length="230" mass="26818">MRFYLPFLFVFIPFLSLAQDTSSGTAEVNNRYLEDQFYVGITYNLLLNRPSGVSQSNLPYGLQLGYIKDIPINAERNIGFGIGLGYNFNSYSSNLQAIEENGEISYQLIADDVQFNRNKLITHMVEVPIEFRWRTSSPENYKFWRVYGGVRLGYVFANSSKFISDAERLRFSNDDLERFQYDLYFSFGYNTWNFYASYALNNVFKNDVVTVDGERIEMRSLKIGLIFYIL</sequence>
<dbReference type="EMBL" id="JAABOO010000001">
    <property type="protein sequence ID" value="NER12734.1"/>
    <property type="molecule type" value="Genomic_DNA"/>
</dbReference>
<evidence type="ECO:0000259" key="2">
    <source>
        <dbReference type="Pfam" id="PF13568"/>
    </source>
</evidence>
<feature type="signal peptide" evidence="1">
    <location>
        <begin position="1"/>
        <end position="18"/>
    </location>
</feature>
<dbReference type="RefSeq" id="WP_163605744.1">
    <property type="nucleotide sequence ID" value="NZ_JAABOO010000001.1"/>
</dbReference>
<evidence type="ECO:0000313" key="4">
    <source>
        <dbReference type="Proteomes" id="UP000468581"/>
    </source>
</evidence>
<gene>
    <name evidence="3" type="ORF">GWK08_04725</name>
</gene>
<dbReference type="Proteomes" id="UP000468581">
    <property type="component" value="Unassembled WGS sequence"/>
</dbReference>
<evidence type="ECO:0000313" key="3">
    <source>
        <dbReference type="EMBL" id="NER12734.1"/>
    </source>
</evidence>
<dbReference type="AlphaFoldDB" id="A0A6P0UHL8"/>
<evidence type="ECO:0000256" key="1">
    <source>
        <dbReference type="SAM" id="SignalP"/>
    </source>
</evidence>
<feature type="chain" id="PRO_5026691919" evidence="1">
    <location>
        <begin position="19"/>
        <end position="230"/>
    </location>
</feature>
<name>A0A6P0UHL8_9FLAO</name>
<keyword evidence="4" id="KW-1185">Reference proteome</keyword>
<reference evidence="3 4" key="1">
    <citation type="submission" date="2020-01" db="EMBL/GenBank/DDBJ databases">
        <title>Leptobacterium flavescens.</title>
        <authorList>
            <person name="Wang G."/>
        </authorList>
    </citation>
    <scope>NUCLEOTIDE SEQUENCE [LARGE SCALE GENOMIC DNA]</scope>
    <source>
        <strain evidence="3 4">KCTC 22160</strain>
    </source>
</reference>
<protein>
    <submittedName>
        <fullName evidence="3">Outer membrane beta-barrel protein</fullName>
    </submittedName>
</protein>
<accession>A0A6P0UHL8</accession>
<keyword evidence="1" id="KW-0732">Signal</keyword>
<dbReference type="InterPro" id="IPR025665">
    <property type="entry name" value="Beta-barrel_OMP_2"/>
</dbReference>
<comment type="caution">
    <text evidence="3">The sequence shown here is derived from an EMBL/GenBank/DDBJ whole genome shotgun (WGS) entry which is preliminary data.</text>
</comment>